<name>A0A1B9GST4_9TREE</name>
<feature type="signal peptide" evidence="1">
    <location>
        <begin position="1"/>
        <end position="21"/>
    </location>
</feature>
<dbReference type="PANTHER" id="PTHR35192">
    <property type="entry name" value="PROTEIN, PUTATIVE-RELATED"/>
    <property type="match status" value="1"/>
</dbReference>
<accession>A0A1B9GST4</accession>
<dbReference type="OrthoDB" id="2561313at2759"/>
<reference evidence="3 4" key="1">
    <citation type="submission" date="2013-07" db="EMBL/GenBank/DDBJ databases">
        <title>The Genome Sequence of Cryptococcus heveanensis BCC8398.</title>
        <authorList>
            <consortium name="The Broad Institute Genome Sequencing Platform"/>
            <person name="Cuomo C."/>
            <person name="Litvintseva A."/>
            <person name="Chen Y."/>
            <person name="Heitman J."/>
            <person name="Sun S."/>
            <person name="Springer D."/>
            <person name="Dromer F."/>
            <person name="Young S.K."/>
            <person name="Zeng Q."/>
            <person name="Gargeya S."/>
            <person name="Fitzgerald M."/>
            <person name="Abouelleil A."/>
            <person name="Alvarado L."/>
            <person name="Berlin A.M."/>
            <person name="Chapman S.B."/>
            <person name="Dewar J."/>
            <person name="Goldberg J."/>
            <person name="Griggs A."/>
            <person name="Gujja S."/>
            <person name="Hansen M."/>
            <person name="Howarth C."/>
            <person name="Imamovic A."/>
            <person name="Larimer J."/>
            <person name="McCowan C."/>
            <person name="Murphy C."/>
            <person name="Pearson M."/>
            <person name="Priest M."/>
            <person name="Roberts A."/>
            <person name="Saif S."/>
            <person name="Shea T."/>
            <person name="Sykes S."/>
            <person name="Wortman J."/>
            <person name="Nusbaum C."/>
            <person name="Birren B."/>
        </authorList>
    </citation>
    <scope>NUCLEOTIDE SEQUENCE [LARGE SCALE GENOMIC DNA]</scope>
    <source>
        <strain evidence="3 4">BCC8398</strain>
    </source>
</reference>
<protein>
    <recommendedName>
        <fullName evidence="2">Protein CPL1-like domain-containing protein</fullName>
    </recommendedName>
</protein>
<reference evidence="4" key="2">
    <citation type="submission" date="2013-12" db="EMBL/GenBank/DDBJ databases">
        <title>Evolution of pathogenesis and genome organization in the Tremellales.</title>
        <authorList>
            <person name="Cuomo C."/>
            <person name="Litvintseva A."/>
            <person name="Heitman J."/>
            <person name="Chen Y."/>
            <person name="Sun S."/>
            <person name="Springer D."/>
            <person name="Dromer F."/>
            <person name="Young S."/>
            <person name="Zeng Q."/>
            <person name="Chapman S."/>
            <person name="Gujja S."/>
            <person name="Saif S."/>
            <person name="Birren B."/>
        </authorList>
    </citation>
    <scope>NUCLEOTIDE SEQUENCE [LARGE SCALE GENOMIC DNA]</scope>
    <source>
        <strain evidence="4">BCC8398</strain>
    </source>
</reference>
<organism evidence="3 4">
    <name type="scientific">Kwoniella heveanensis BCC8398</name>
    <dbReference type="NCBI Taxonomy" id="1296120"/>
    <lineage>
        <taxon>Eukaryota</taxon>
        <taxon>Fungi</taxon>
        <taxon>Dikarya</taxon>
        <taxon>Basidiomycota</taxon>
        <taxon>Agaricomycotina</taxon>
        <taxon>Tremellomycetes</taxon>
        <taxon>Tremellales</taxon>
        <taxon>Cryptococcaceae</taxon>
        <taxon>Kwoniella</taxon>
    </lineage>
</organism>
<keyword evidence="4" id="KW-1185">Reference proteome</keyword>
<dbReference type="EMBL" id="KI669501">
    <property type="protein sequence ID" value="OCF34129.1"/>
    <property type="molecule type" value="Genomic_DNA"/>
</dbReference>
<gene>
    <name evidence="3" type="ORF">I316_04078</name>
</gene>
<evidence type="ECO:0000313" key="3">
    <source>
        <dbReference type="EMBL" id="OCF34129.1"/>
    </source>
</evidence>
<proteinExistence type="predicted"/>
<evidence type="ECO:0000313" key="4">
    <source>
        <dbReference type="Proteomes" id="UP000092666"/>
    </source>
</evidence>
<keyword evidence="1" id="KW-0732">Signal</keyword>
<feature type="chain" id="PRO_5008627304" description="Protein CPL1-like domain-containing protein" evidence="1">
    <location>
        <begin position="22"/>
        <end position="309"/>
    </location>
</feature>
<dbReference type="InterPro" id="IPR038955">
    <property type="entry name" value="PriA/CPL1_fungi"/>
</dbReference>
<dbReference type="AlphaFoldDB" id="A0A1B9GST4"/>
<dbReference type="Proteomes" id="UP000092666">
    <property type="component" value="Unassembled WGS sequence"/>
</dbReference>
<dbReference type="InterPro" id="IPR048661">
    <property type="entry name" value="CPL1-like"/>
</dbReference>
<dbReference type="Pfam" id="PF21671">
    <property type="entry name" value="CPL1-like"/>
    <property type="match status" value="1"/>
</dbReference>
<dbReference type="PANTHER" id="PTHR35192:SF2">
    <property type="entry name" value="APPLE DOMAIN-CONTAINING PROTEIN"/>
    <property type="match status" value="1"/>
</dbReference>
<sequence>MFTPLAPLALAALVFLREAQAALPALYVGCVDASFAPSPAQTIYTAASASQCASYCYNVGGGPYTYAYYLGDTSQCTCANEAPAISLYVASPDTSGAASCSTSQFFMQASVSSYTFDGCYSGIQFTDDDTTSLYQGTLANPEACLSYCKAYQMASFYQTSSGFECACGSTDDFTLQTAGACGPNRYYFATHEAGTAVSSQFAKRQARERLIKTRSEREALCPGSLHACNVPGAFNDSFECIDTTSELESCGGCAQGFFNDRDAANATLGVDCSSLPGVAKGAVTCTSGVCEAFACQRGYTLTNGVCVQA</sequence>
<evidence type="ECO:0000259" key="2">
    <source>
        <dbReference type="Pfam" id="PF21671"/>
    </source>
</evidence>
<dbReference type="STRING" id="1296120.A0A1B9GST4"/>
<feature type="domain" description="Protein CPL1-like" evidence="2">
    <location>
        <begin position="238"/>
        <end position="302"/>
    </location>
</feature>
<evidence type="ECO:0000256" key="1">
    <source>
        <dbReference type="SAM" id="SignalP"/>
    </source>
</evidence>